<organism evidence="4">
    <name type="scientific">Tanacetum cinerariifolium</name>
    <name type="common">Dalmatian daisy</name>
    <name type="synonym">Chrysanthemum cinerariifolium</name>
    <dbReference type="NCBI Taxonomy" id="118510"/>
    <lineage>
        <taxon>Eukaryota</taxon>
        <taxon>Viridiplantae</taxon>
        <taxon>Streptophyta</taxon>
        <taxon>Embryophyta</taxon>
        <taxon>Tracheophyta</taxon>
        <taxon>Spermatophyta</taxon>
        <taxon>Magnoliopsida</taxon>
        <taxon>eudicotyledons</taxon>
        <taxon>Gunneridae</taxon>
        <taxon>Pentapetalae</taxon>
        <taxon>asterids</taxon>
        <taxon>campanulids</taxon>
        <taxon>Asterales</taxon>
        <taxon>Asteraceae</taxon>
        <taxon>Asteroideae</taxon>
        <taxon>Anthemideae</taxon>
        <taxon>Anthemidinae</taxon>
        <taxon>Tanacetum</taxon>
    </lineage>
</organism>
<gene>
    <name evidence="4" type="ORF">Tci_039409</name>
</gene>
<evidence type="ECO:0000313" key="4">
    <source>
        <dbReference type="EMBL" id="GEU67431.1"/>
    </source>
</evidence>
<evidence type="ECO:0000256" key="1">
    <source>
        <dbReference type="PROSITE-ProRule" id="PRU00047"/>
    </source>
</evidence>
<dbReference type="InterPro" id="IPR045358">
    <property type="entry name" value="Ty3_capsid"/>
</dbReference>
<dbReference type="EMBL" id="BKCJ010005563">
    <property type="protein sequence ID" value="GEU67431.1"/>
    <property type="molecule type" value="Genomic_DNA"/>
</dbReference>
<dbReference type="InterPro" id="IPR001878">
    <property type="entry name" value="Znf_CCHC"/>
</dbReference>
<dbReference type="GO" id="GO:0003964">
    <property type="term" value="F:RNA-directed DNA polymerase activity"/>
    <property type="evidence" value="ECO:0007669"/>
    <property type="project" value="UniProtKB-KW"/>
</dbReference>
<feature type="domain" description="CCHC-type" evidence="3">
    <location>
        <begin position="301"/>
        <end position="317"/>
    </location>
</feature>
<sequence>METMQVYNAISLPQVIIALPAVLPPSLVLSLSPISDSQDFFPSEEISPKDTETFVSPSSSVGSSSLIRMPPKRRSTSETPAITLATIQRLIIDGIAASLETQAINTNDTNKNLEPRETLVEKRGNYKEFISCQPFYFNGNDLKTYIRSFQELATLCPIMVPNTKKLTEAFIGGLPRSIEGNVTASKPQTLEEAINIAQRLMDQIIKHNSTQDTNDHKQKFDDKNTTDNNNYPNDHNNHFNNHNNNQNNRNHNNNNRNHNHHQQQNERQETSRTYAATNGYIGNNPLCERCTLRHIGPCTVKCQTCNRAGHLTKNCRNKRPVIGNNLQPVPVTCNDCGKKGHYTN</sequence>
<feature type="region of interest" description="Disordered" evidence="2">
    <location>
        <begin position="45"/>
        <end position="77"/>
    </location>
</feature>
<feature type="region of interest" description="Disordered" evidence="2">
    <location>
        <begin position="208"/>
        <end position="271"/>
    </location>
</feature>
<name>A0A6L2M088_TANCI</name>
<keyword evidence="1" id="KW-0479">Metal-binding</keyword>
<dbReference type="AlphaFoldDB" id="A0A6L2M088"/>
<dbReference type="InterPro" id="IPR036875">
    <property type="entry name" value="Znf_CCHC_sf"/>
</dbReference>
<feature type="compositionally biased region" description="Low complexity" evidence="2">
    <location>
        <begin position="228"/>
        <end position="256"/>
    </location>
</feature>
<keyword evidence="1" id="KW-0862">Zinc</keyword>
<accession>A0A6L2M088</accession>
<evidence type="ECO:0000256" key="2">
    <source>
        <dbReference type="SAM" id="MobiDB-lite"/>
    </source>
</evidence>
<keyword evidence="4" id="KW-0548">Nucleotidyltransferase</keyword>
<feature type="compositionally biased region" description="Basic and acidic residues" evidence="2">
    <location>
        <begin position="213"/>
        <end position="225"/>
    </location>
</feature>
<feature type="compositionally biased region" description="Low complexity" evidence="2">
    <location>
        <begin position="55"/>
        <end position="65"/>
    </location>
</feature>
<dbReference type="Gene3D" id="4.10.60.10">
    <property type="entry name" value="Zinc finger, CCHC-type"/>
    <property type="match status" value="1"/>
</dbReference>
<dbReference type="GO" id="GO:0008270">
    <property type="term" value="F:zinc ion binding"/>
    <property type="evidence" value="ECO:0007669"/>
    <property type="project" value="UniProtKB-KW"/>
</dbReference>
<comment type="caution">
    <text evidence="4">The sequence shown here is derived from an EMBL/GenBank/DDBJ whole genome shotgun (WGS) entry which is preliminary data.</text>
</comment>
<dbReference type="SUPFAM" id="SSF57756">
    <property type="entry name" value="Retrovirus zinc finger-like domains"/>
    <property type="match status" value="1"/>
</dbReference>
<evidence type="ECO:0000259" key="3">
    <source>
        <dbReference type="PROSITE" id="PS50158"/>
    </source>
</evidence>
<keyword evidence="4" id="KW-0808">Transferase</keyword>
<dbReference type="Pfam" id="PF19259">
    <property type="entry name" value="Ty3_capsid"/>
    <property type="match status" value="1"/>
</dbReference>
<proteinExistence type="predicted"/>
<protein>
    <submittedName>
        <fullName evidence="4">Reverse transcriptase domain-containing protein</fullName>
    </submittedName>
</protein>
<dbReference type="PROSITE" id="PS50158">
    <property type="entry name" value="ZF_CCHC"/>
    <property type="match status" value="1"/>
</dbReference>
<keyword evidence="1" id="KW-0863">Zinc-finger</keyword>
<dbReference type="GO" id="GO:0003676">
    <property type="term" value="F:nucleic acid binding"/>
    <property type="evidence" value="ECO:0007669"/>
    <property type="project" value="InterPro"/>
</dbReference>
<reference evidence="4" key="1">
    <citation type="journal article" date="2019" name="Sci. Rep.">
        <title>Draft genome of Tanacetum cinerariifolium, the natural source of mosquito coil.</title>
        <authorList>
            <person name="Yamashiro T."/>
            <person name="Shiraishi A."/>
            <person name="Satake H."/>
            <person name="Nakayama K."/>
        </authorList>
    </citation>
    <scope>NUCLEOTIDE SEQUENCE</scope>
</reference>
<keyword evidence="4" id="KW-0695">RNA-directed DNA polymerase</keyword>